<name>A0A1W1Z413_9HYPH</name>
<proteinExistence type="predicted"/>
<evidence type="ECO:0000313" key="1">
    <source>
        <dbReference type="EMBL" id="SMC42698.1"/>
    </source>
</evidence>
<keyword evidence="2" id="KW-1185">Reference proteome</keyword>
<dbReference type="Proteomes" id="UP000192656">
    <property type="component" value="Unassembled WGS sequence"/>
</dbReference>
<protein>
    <submittedName>
        <fullName evidence="1">Uncharacterized protein</fullName>
    </submittedName>
</protein>
<organism evidence="1 2">
    <name type="scientific">Fulvimarina manganoxydans</name>
    <dbReference type="NCBI Taxonomy" id="937218"/>
    <lineage>
        <taxon>Bacteria</taxon>
        <taxon>Pseudomonadati</taxon>
        <taxon>Pseudomonadota</taxon>
        <taxon>Alphaproteobacteria</taxon>
        <taxon>Hyphomicrobiales</taxon>
        <taxon>Aurantimonadaceae</taxon>
        <taxon>Fulvimarina</taxon>
    </lineage>
</organism>
<accession>A0A1W1Z413</accession>
<sequence length="67" mass="7744">MTAPGYCHRTNADRHFTLITQCRREVAVRTGEQTPRGIKEKRQAREGAVASWKDLDAFKNPEWEIQS</sequence>
<reference evidence="1 2" key="1">
    <citation type="submission" date="2017-04" db="EMBL/GenBank/DDBJ databases">
        <authorList>
            <person name="Afonso C.L."/>
            <person name="Miller P.J."/>
            <person name="Scott M.A."/>
            <person name="Spackman E."/>
            <person name="Goraichik I."/>
            <person name="Dimitrov K.M."/>
            <person name="Suarez D.L."/>
            <person name="Swayne D.E."/>
        </authorList>
    </citation>
    <scope>NUCLEOTIDE SEQUENCE [LARGE SCALE GENOMIC DNA]</scope>
    <source>
        <strain evidence="1 2">CGMCC 1.10972</strain>
    </source>
</reference>
<dbReference type="EMBL" id="FWXR01000002">
    <property type="protein sequence ID" value="SMC42698.1"/>
    <property type="molecule type" value="Genomic_DNA"/>
</dbReference>
<dbReference type="RefSeq" id="WP_084408574.1">
    <property type="nucleotide sequence ID" value="NZ_FWXR01000002.1"/>
</dbReference>
<dbReference type="AlphaFoldDB" id="A0A1W1Z413"/>
<gene>
    <name evidence="1" type="ORF">SAMN06297251_102112</name>
</gene>
<dbReference type="STRING" id="937218.SAMN06297251_102112"/>
<evidence type="ECO:0000313" key="2">
    <source>
        <dbReference type="Proteomes" id="UP000192656"/>
    </source>
</evidence>